<evidence type="ECO:0000313" key="1">
    <source>
        <dbReference type="EMBL" id="CAA2143531.1"/>
    </source>
</evidence>
<dbReference type="AlphaFoldDB" id="A0A679JYW9"/>
<name>A0A679JYW9_9HYPH</name>
<sequence length="108" mass="11861">MYRWENRAAMSIGLNGISAPGASYPVRATSSGSTEASAKDDFLKYAKMTPAEKIREQILKKMGLTEEALAGMPQKELEKINDAIKEKIEELVKQGREKIVGAFADIKA</sequence>
<proteinExistence type="predicted"/>
<accession>A0A679JYW9</accession>
<organism evidence="1">
    <name type="scientific">Methylobacterium bullatum</name>
    <dbReference type="NCBI Taxonomy" id="570505"/>
    <lineage>
        <taxon>Bacteria</taxon>
        <taxon>Pseudomonadati</taxon>
        <taxon>Pseudomonadota</taxon>
        <taxon>Alphaproteobacteria</taxon>
        <taxon>Hyphomicrobiales</taxon>
        <taxon>Methylobacteriaceae</taxon>
        <taxon>Methylobacterium</taxon>
    </lineage>
</organism>
<gene>
    <name evidence="1" type="ORF">MBLL_02868</name>
</gene>
<dbReference type="EMBL" id="LR743511">
    <property type="protein sequence ID" value="CAA2143531.1"/>
    <property type="molecule type" value="Genomic_DNA"/>
</dbReference>
<protein>
    <submittedName>
        <fullName evidence="1">Uncharacterized protein</fullName>
    </submittedName>
</protein>
<reference evidence="1" key="1">
    <citation type="submission" date="2019-12" db="EMBL/GenBank/DDBJ databases">
        <authorList>
            <person name="Cremers G."/>
        </authorList>
    </citation>
    <scope>NUCLEOTIDE SEQUENCE</scope>
    <source>
        <strain evidence="1">Mbul2</strain>
    </source>
</reference>